<keyword evidence="6 11" id="KW-0460">Magnesium</keyword>
<dbReference type="Proteomes" id="UP001597249">
    <property type="component" value="Unassembled WGS sequence"/>
</dbReference>
<keyword evidence="7 11" id="KW-0521">NADP</keyword>
<gene>
    <name evidence="11 13" type="primary">fni</name>
    <name evidence="13" type="ORF">ACFQ3L_10385</name>
</gene>
<dbReference type="PIRSF" id="PIRSF003314">
    <property type="entry name" value="IPP_isomerase"/>
    <property type="match status" value="1"/>
</dbReference>
<feature type="binding site" evidence="11">
    <location>
        <begin position="64"/>
        <end position="66"/>
    </location>
    <ligand>
        <name>FMN</name>
        <dbReference type="ChEBI" id="CHEBI:58210"/>
    </ligand>
</feature>
<evidence type="ECO:0000256" key="2">
    <source>
        <dbReference type="ARBA" id="ARBA00022490"/>
    </source>
</evidence>
<comment type="subunit">
    <text evidence="10 11">Homooctamer. Dimer of tetramers.</text>
</comment>
<comment type="caution">
    <text evidence="11">Lacks conserved residue(s) required for the propagation of feature annotation.</text>
</comment>
<dbReference type="GO" id="GO:0004452">
    <property type="term" value="F:isopentenyl-diphosphate delta-isomerase activity"/>
    <property type="evidence" value="ECO:0007669"/>
    <property type="project" value="UniProtKB-EC"/>
</dbReference>
<evidence type="ECO:0000256" key="5">
    <source>
        <dbReference type="ARBA" id="ARBA00022723"/>
    </source>
</evidence>
<evidence type="ECO:0000259" key="12">
    <source>
        <dbReference type="Pfam" id="PF01070"/>
    </source>
</evidence>
<evidence type="ECO:0000256" key="4">
    <source>
        <dbReference type="ARBA" id="ARBA00022643"/>
    </source>
</evidence>
<dbReference type="HAMAP" id="MF_00354">
    <property type="entry name" value="Idi_2"/>
    <property type="match status" value="1"/>
</dbReference>
<comment type="subcellular location">
    <subcellularLocation>
        <location evidence="11">Cytoplasm</location>
    </subcellularLocation>
</comment>
<sequence length="343" mass="36312">MSQSIQSHRKDEHVFLAEKFFQDQAAAGFEQVRLLHDPLPETAVADVLVAPGLFNWQWPFFINAMTGGSKQTGVYNQQLAAIAAHTGLAMATGSQAVALKEPALAPTFSIVRETNPTGFLLANIGADKTVAQAQAAIAMIGADALEIHLNAVQEIVMPEGDRDFHWLTQIKALVEGVAVPVIVKEVGFGMTREALAKLKTAGVRYVDVGGRGGTNFARIEGVRRQGDQFAMLADFGQSTVESLLEAGASGLTILATGGVRSPWDVLKALRLGASAVGISGLALHWLIQEGPAAAEAHIKQWQAMLPALMAMLGARDVKALQNVPVVVAPALASYAQQRGLALP</sequence>
<dbReference type="Gene3D" id="3.20.20.70">
    <property type="entry name" value="Aldolase class I"/>
    <property type="match status" value="1"/>
</dbReference>
<proteinExistence type="inferred from homology"/>
<comment type="caution">
    <text evidence="13">The sequence shown here is derived from an EMBL/GenBank/DDBJ whole genome shotgun (WGS) entry which is preliminary data.</text>
</comment>
<evidence type="ECO:0000256" key="11">
    <source>
        <dbReference type="HAMAP-Rule" id="MF_00354"/>
    </source>
</evidence>
<dbReference type="EMBL" id="JBHTMO010000038">
    <property type="protein sequence ID" value="MFD1393972.1"/>
    <property type="molecule type" value="Genomic_DNA"/>
</dbReference>
<keyword evidence="9 11" id="KW-0413">Isomerase</keyword>
<evidence type="ECO:0000256" key="9">
    <source>
        <dbReference type="ARBA" id="ARBA00023235"/>
    </source>
</evidence>
<dbReference type="InterPro" id="IPR000262">
    <property type="entry name" value="FMN-dep_DH"/>
</dbReference>
<keyword evidence="14" id="KW-1185">Reference proteome</keyword>
<dbReference type="SUPFAM" id="SSF51395">
    <property type="entry name" value="FMN-linked oxidoreductases"/>
    <property type="match status" value="1"/>
</dbReference>
<evidence type="ECO:0000256" key="8">
    <source>
        <dbReference type="ARBA" id="ARBA00023229"/>
    </source>
</evidence>
<keyword evidence="2 11" id="KW-0963">Cytoplasm</keyword>
<evidence type="ECO:0000256" key="6">
    <source>
        <dbReference type="ARBA" id="ARBA00022842"/>
    </source>
</evidence>
<evidence type="ECO:0000256" key="1">
    <source>
        <dbReference type="ARBA" id="ARBA00001917"/>
    </source>
</evidence>
<comment type="cofactor">
    <cofactor evidence="1 11">
        <name>FMN</name>
        <dbReference type="ChEBI" id="CHEBI:58210"/>
    </cofactor>
</comment>
<dbReference type="InterPro" id="IPR013785">
    <property type="entry name" value="Aldolase_TIM"/>
</dbReference>
<feature type="binding site" evidence="11">
    <location>
        <position position="153"/>
    </location>
    <ligand>
        <name>substrate</name>
    </ligand>
</feature>
<protein>
    <recommendedName>
        <fullName evidence="11">Isopentenyl-diphosphate delta-isomerase</fullName>
        <shortName evidence="11">IPP isomerase</shortName>
        <ecNumber evidence="11">5.3.3.2</ecNumber>
    </recommendedName>
    <alternativeName>
        <fullName evidence="11">Isopentenyl diphosphate:dimethylallyl diphosphate isomerase</fullName>
    </alternativeName>
    <alternativeName>
        <fullName evidence="11">Isopentenyl pyrophosphate isomerase</fullName>
    </alternativeName>
    <alternativeName>
        <fullName evidence="11">Type 2 isopentenyl diphosphate isomerase</fullName>
        <shortName evidence="11">IDI-2</shortName>
    </alternativeName>
</protein>
<dbReference type="PANTHER" id="PTHR43665:SF1">
    <property type="entry name" value="ISOPENTENYL-DIPHOSPHATE DELTA-ISOMERASE"/>
    <property type="match status" value="1"/>
</dbReference>
<evidence type="ECO:0000256" key="7">
    <source>
        <dbReference type="ARBA" id="ARBA00022857"/>
    </source>
</evidence>
<comment type="cofactor">
    <cofactor evidence="11">
        <name>Mg(2+)</name>
        <dbReference type="ChEBI" id="CHEBI:18420"/>
    </cofactor>
</comment>
<evidence type="ECO:0000256" key="10">
    <source>
        <dbReference type="ARBA" id="ARBA00025810"/>
    </source>
</evidence>
<comment type="function">
    <text evidence="11">Involved in the biosynthesis of isoprenoids. Catalyzes the 1,3-allylic rearrangement of the homoallylic substrate isopentenyl (IPP) to its allylic isomer, dimethylallyl diphosphate (DMAPP).</text>
</comment>
<dbReference type="RefSeq" id="WP_125585063.1">
    <property type="nucleotide sequence ID" value="NZ_JBHTMO010000038.1"/>
</dbReference>
<dbReference type="CDD" id="cd02811">
    <property type="entry name" value="IDI-2_FMN"/>
    <property type="match status" value="1"/>
</dbReference>
<feature type="binding site" evidence="11">
    <location>
        <position position="214"/>
    </location>
    <ligand>
        <name>FMN</name>
        <dbReference type="ChEBI" id="CHEBI:58210"/>
    </ligand>
</feature>
<comment type="catalytic activity">
    <reaction evidence="11">
        <text>isopentenyl diphosphate = dimethylallyl diphosphate</text>
        <dbReference type="Rhea" id="RHEA:23284"/>
        <dbReference type="ChEBI" id="CHEBI:57623"/>
        <dbReference type="ChEBI" id="CHEBI:128769"/>
        <dbReference type="EC" id="5.3.3.2"/>
    </reaction>
</comment>
<keyword evidence="5 11" id="KW-0479">Metal-binding</keyword>
<dbReference type="PANTHER" id="PTHR43665">
    <property type="entry name" value="ISOPENTENYL-DIPHOSPHATE DELTA-ISOMERASE"/>
    <property type="match status" value="1"/>
</dbReference>
<evidence type="ECO:0000256" key="3">
    <source>
        <dbReference type="ARBA" id="ARBA00022630"/>
    </source>
</evidence>
<comment type="similarity">
    <text evidence="11">Belongs to the IPP isomerase type 2 family.</text>
</comment>
<keyword evidence="8 11" id="KW-0414">Isoprene biosynthesis</keyword>
<feature type="binding site" evidence="11">
    <location>
        <begin position="279"/>
        <end position="280"/>
    </location>
    <ligand>
        <name>FMN</name>
        <dbReference type="ChEBI" id="CHEBI:58210"/>
    </ligand>
</feature>
<feature type="binding site" evidence="11">
    <location>
        <position position="184"/>
    </location>
    <ligand>
        <name>FMN</name>
        <dbReference type="ChEBI" id="CHEBI:58210"/>
    </ligand>
</feature>
<name>A0ABW4BCQ0_9LACO</name>
<feature type="binding site" evidence="11">
    <location>
        <position position="123"/>
    </location>
    <ligand>
        <name>FMN</name>
        <dbReference type="ChEBI" id="CHEBI:58210"/>
    </ligand>
</feature>
<dbReference type="Pfam" id="PF01070">
    <property type="entry name" value="FMN_dh"/>
    <property type="match status" value="1"/>
</dbReference>
<keyword evidence="3 11" id="KW-0285">Flavoprotein</keyword>
<keyword evidence="4 11" id="KW-0288">FMN</keyword>
<dbReference type="InterPro" id="IPR011179">
    <property type="entry name" value="IPdP_isomerase"/>
</dbReference>
<dbReference type="EC" id="5.3.3.2" evidence="11"/>
<feature type="domain" description="FMN-dependent dehydrogenase" evidence="12">
    <location>
        <begin position="150"/>
        <end position="322"/>
    </location>
</feature>
<dbReference type="NCBIfam" id="TIGR02151">
    <property type="entry name" value="IPP_isom_2"/>
    <property type="match status" value="1"/>
</dbReference>
<reference evidence="14" key="1">
    <citation type="journal article" date="2019" name="Int. J. Syst. Evol. Microbiol.">
        <title>The Global Catalogue of Microorganisms (GCM) 10K type strain sequencing project: providing services to taxonomists for standard genome sequencing and annotation.</title>
        <authorList>
            <consortium name="The Broad Institute Genomics Platform"/>
            <consortium name="The Broad Institute Genome Sequencing Center for Infectious Disease"/>
            <person name="Wu L."/>
            <person name="Ma J."/>
        </authorList>
    </citation>
    <scope>NUCLEOTIDE SEQUENCE [LARGE SCALE GENOMIC DNA]</scope>
    <source>
        <strain evidence="14">CCM 8911</strain>
    </source>
</reference>
<feature type="binding site" evidence="11">
    <location>
        <position position="154"/>
    </location>
    <ligand>
        <name>Mg(2+)</name>
        <dbReference type="ChEBI" id="CHEBI:18420"/>
    </ligand>
</feature>
<feature type="binding site" evidence="11">
    <location>
        <position position="94"/>
    </location>
    <ligand>
        <name>FMN</name>
        <dbReference type="ChEBI" id="CHEBI:58210"/>
    </ligand>
</feature>
<accession>A0ABW4BCQ0</accession>
<feature type="binding site" evidence="11">
    <location>
        <begin position="258"/>
        <end position="260"/>
    </location>
    <ligand>
        <name>FMN</name>
        <dbReference type="ChEBI" id="CHEBI:58210"/>
    </ligand>
</feature>
<comment type="cofactor">
    <cofactor evidence="11">
        <name>NADPH</name>
        <dbReference type="ChEBI" id="CHEBI:57783"/>
    </cofactor>
</comment>
<organism evidence="13 14">
    <name type="scientific">Lacticaseibacillus jixianensis</name>
    <dbReference type="NCBI Taxonomy" id="2486012"/>
    <lineage>
        <taxon>Bacteria</taxon>
        <taxon>Bacillati</taxon>
        <taxon>Bacillota</taxon>
        <taxon>Bacilli</taxon>
        <taxon>Lactobacillales</taxon>
        <taxon>Lactobacillaceae</taxon>
        <taxon>Lacticaseibacillus</taxon>
    </lineage>
</organism>
<evidence type="ECO:0000313" key="14">
    <source>
        <dbReference type="Proteomes" id="UP001597249"/>
    </source>
</evidence>
<evidence type="ECO:0000313" key="13">
    <source>
        <dbReference type="EMBL" id="MFD1393972.1"/>
    </source>
</evidence>
<feature type="binding site" evidence="11">
    <location>
        <begin position="9"/>
        <end position="10"/>
    </location>
    <ligand>
        <name>substrate</name>
    </ligand>
</feature>